<dbReference type="Pfam" id="PF00892">
    <property type="entry name" value="EamA"/>
    <property type="match status" value="2"/>
</dbReference>
<evidence type="ECO:0000256" key="2">
    <source>
        <dbReference type="ARBA" id="ARBA00022475"/>
    </source>
</evidence>
<evidence type="ECO:0000256" key="6">
    <source>
        <dbReference type="SAM" id="Phobius"/>
    </source>
</evidence>
<keyword evidence="3 6" id="KW-0812">Transmembrane</keyword>
<keyword evidence="4 6" id="KW-1133">Transmembrane helix</keyword>
<gene>
    <name evidence="8" type="ordered locus">BN4_11957</name>
</gene>
<dbReference type="SUPFAM" id="SSF103481">
    <property type="entry name" value="Multidrug resistance efflux transporter EmrE"/>
    <property type="match status" value="2"/>
</dbReference>
<evidence type="ECO:0000259" key="7">
    <source>
        <dbReference type="Pfam" id="PF00892"/>
    </source>
</evidence>
<reference evidence="9" key="2">
    <citation type="journal article" date="2013" name="Stand. Genomic Sci.">
        <title>Complete genome sequence of Desulfocapsa sulfexigens, a marine deltaproteobacterium specialized in disproportionating inorganic sulfur compounds.</title>
        <authorList>
            <person name="Finster K.W."/>
            <person name="Kjeldsen K.U."/>
            <person name="Kube M."/>
            <person name="Reinhardt R."/>
            <person name="Mussmann M."/>
            <person name="Amann R."/>
            <person name="Schreiber L."/>
        </authorList>
    </citation>
    <scope>NUCLEOTIDE SEQUENCE [LARGE SCALE GENOMIC DNA]</scope>
    <source>
        <strain evidence="9">DSM 10523 / SB164P1</strain>
    </source>
</reference>
<dbReference type="HOGENOM" id="CLU_033863_0_1_7"/>
<keyword evidence="2" id="KW-1003">Cell membrane</keyword>
<dbReference type="Proteomes" id="UP000011724">
    <property type="component" value="Chromosome"/>
</dbReference>
<feature type="transmembrane region" description="Helical" evidence="6">
    <location>
        <begin position="236"/>
        <end position="255"/>
    </location>
</feature>
<dbReference type="PANTHER" id="PTHR32322:SF18">
    <property type="entry name" value="S-ADENOSYLMETHIONINE_S-ADENOSYLHOMOCYSTEINE TRANSPORTER"/>
    <property type="match status" value="1"/>
</dbReference>
<dbReference type="KEGG" id="dpi:BN4_11957"/>
<dbReference type="eggNOG" id="COG0697">
    <property type="taxonomic scope" value="Bacteria"/>
</dbReference>
<protein>
    <recommendedName>
        <fullName evidence="7">EamA domain-containing protein</fullName>
    </recommendedName>
</protein>
<evidence type="ECO:0000256" key="1">
    <source>
        <dbReference type="ARBA" id="ARBA00004651"/>
    </source>
</evidence>
<feature type="transmembrane region" description="Helical" evidence="6">
    <location>
        <begin position="28"/>
        <end position="45"/>
    </location>
</feature>
<reference evidence="8 9" key="1">
    <citation type="journal article" date="2013" name="PLoS ONE">
        <title>The first genomic and proteomic characterization of a deep-sea sulfate reducer: insights into the piezophilic lifestyle of Desulfovibrio piezophilus.</title>
        <authorList>
            <person name="Pradel N."/>
            <person name="Ji B."/>
            <person name="Gimenez G."/>
            <person name="Talla E."/>
            <person name="Lenoble P."/>
            <person name="Garel M."/>
            <person name="Tamburini C."/>
            <person name="Fourquet P."/>
            <person name="Lebrun R."/>
            <person name="Bertin P."/>
            <person name="Denis Y."/>
            <person name="Pophillat M."/>
            <person name="Barbe V."/>
            <person name="Ollivier B."/>
            <person name="Dolla A."/>
        </authorList>
    </citation>
    <scope>NUCLEOTIDE SEQUENCE [LARGE SCALE GENOMIC DNA]</scope>
    <source>
        <strain evidence="9">DSM 10523 / SB164P1</strain>
    </source>
</reference>
<feature type="domain" description="EamA" evidence="7">
    <location>
        <begin position="4"/>
        <end position="129"/>
    </location>
</feature>
<proteinExistence type="predicted"/>
<feature type="transmembrane region" description="Helical" evidence="6">
    <location>
        <begin position="261"/>
        <end position="279"/>
    </location>
</feature>
<organism evidence="8 9">
    <name type="scientific">Pseudodesulfovibrio piezophilus (strain DSM 21447 / JCM 15486 / C1TLV30)</name>
    <name type="common">Desulfovibrio piezophilus</name>
    <dbReference type="NCBI Taxonomy" id="1322246"/>
    <lineage>
        <taxon>Bacteria</taxon>
        <taxon>Pseudomonadati</taxon>
        <taxon>Thermodesulfobacteriota</taxon>
        <taxon>Desulfovibrionia</taxon>
        <taxon>Desulfovibrionales</taxon>
        <taxon>Desulfovibrionaceae</taxon>
    </lineage>
</organism>
<dbReference type="EMBL" id="FO203427">
    <property type="protein sequence ID" value="CCH49192.1"/>
    <property type="molecule type" value="Genomic_DNA"/>
</dbReference>
<feature type="transmembrane region" description="Helical" evidence="6">
    <location>
        <begin position="113"/>
        <end position="136"/>
    </location>
</feature>
<feature type="transmembrane region" description="Helical" evidence="6">
    <location>
        <begin position="173"/>
        <end position="193"/>
    </location>
</feature>
<accession>M1WSZ1</accession>
<evidence type="ECO:0000313" key="8">
    <source>
        <dbReference type="EMBL" id="CCH49192.1"/>
    </source>
</evidence>
<feature type="transmembrane region" description="Helical" evidence="6">
    <location>
        <begin position="142"/>
        <end position="161"/>
    </location>
</feature>
<dbReference type="InterPro" id="IPR050638">
    <property type="entry name" value="AA-Vitamin_Transporters"/>
</dbReference>
<dbReference type="InterPro" id="IPR037185">
    <property type="entry name" value="EmrE-like"/>
</dbReference>
<dbReference type="Gene3D" id="1.10.3730.20">
    <property type="match status" value="1"/>
</dbReference>
<feature type="domain" description="EamA" evidence="7">
    <location>
        <begin position="142"/>
        <end position="276"/>
    </location>
</feature>
<feature type="transmembrane region" description="Helical" evidence="6">
    <location>
        <begin position="81"/>
        <end position="106"/>
    </location>
</feature>
<evidence type="ECO:0000256" key="3">
    <source>
        <dbReference type="ARBA" id="ARBA00022692"/>
    </source>
</evidence>
<sequence length="287" mass="31335">MTGFFFGAVLISFSSVMVKLANVPPDVAGFYRLFFGGLGMLAILWRMGKFKRLTAHVWRWSFLSALFFACDFFFWHRSIGLVGPGLSTMLANFQVIALALVSILFLRERVSWAFLVAIPTALLGLYLMVGVSWTSFTPDFKLGVVYGLLTALAYALYLLSLKYSLTKAEADPLAMASAVALMTGGLLAGLSLGQGESFTIPDIRSLVALATLALICHAVGWYLITRGIQRLKTSLVGLFLLLQPTLSYVWDIVFFNKPTTPVELAGVGLALVGIYLGSIRPKAKESH</sequence>
<evidence type="ECO:0000256" key="4">
    <source>
        <dbReference type="ARBA" id="ARBA00022989"/>
    </source>
</evidence>
<evidence type="ECO:0000256" key="5">
    <source>
        <dbReference type="ARBA" id="ARBA00023136"/>
    </source>
</evidence>
<dbReference type="STRING" id="1322246.BN4_11957"/>
<dbReference type="RefSeq" id="WP_015415236.1">
    <property type="nucleotide sequence ID" value="NC_020409.1"/>
</dbReference>
<name>M1WSZ1_PSEP2</name>
<keyword evidence="5 6" id="KW-0472">Membrane</keyword>
<feature type="transmembrane region" description="Helical" evidence="6">
    <location>
        <begin position="57"/>
        <end position="75"/>
    </location>
</feature>
<feature type="transmembrane region" description="Helical" evidence="6">
    <location>
        <begin position="205"/>
        <end position="224"/>
    </location>
</feature>
<dbReference type="AlphaFoldDB" id="M1WSZ1"/>
<evidence type="ECO:0000313" key="9">
    <source>
        <dbReference type="Proteomes" id="UP000011724"/>
    </source>
</evidence>
<comment type="subcellular location">
    <subcellularLocation>
        <location evidence="1">Cell membrane</location>
        <topology evidence="1">Multi-pass membrane protein</topology>
    </subcellularLocation>
</comment>
<keyword evidence="9" id="KW-1185">Reference proteome</keyword>
<dbReference type="PANTHER" id="PTHR32322">
    <property type="entry name" value="INNER MEMBRANE TRANSPORTER"/>
    <property type="match status" value="1"/>
</dbReference>
<dbReference type="PATRIC" id="fig|879567.3.peg.2075"/>
<dbReference type="GO" id="GO:0005886">
    <property type="term" value="C:plasma membrane"/>
    <property type="evidence" value="ECO:0007669"/>
    <property type="project" value="UniProtKB-SubCell"/>
</dbReference>
<dbReference type="OrthoDB" id="5315632at2"/>
<dbReference type="InterPro" id="IPR000620">
    <property type="entry name" value="EamA_dom"/>
</dbReference>
<dbReference type="BioCyc" id="DPIE1322246:BN4_RS09820-MONOMER"/>